<comment type="subunit">
    <text evidence="9">Homodimer. Heterotetramer of two MnmE and two MnmG subunits.</text>
</comment>
<dbReference type="Gene3D" id="3.30.1360.120">
    <property type="entry name" value="Probable tRNA modification gtpase trme, domain 1"/>
    <property type="match status" value="1"/>
</dbReference>
<comment type="similarity">
    <text evidence="1 9 10">Belongs to the TRAFAC class TrmE-Era-EngA-EngB-Septin-like GTPase superfamily. TrmE GTPase family.</text>
</comment>
<dbReference type="HOGENOM" id="CLU_019624_4_1_7"/>
<dbReference type="InterPro" id="IPR027368">
    <property type="entry name" value="MnmE_dom2"/>
</dbReference>
<feature type="binding site" evidence="9">
    <location>
        <position position="521"/>
    </location>
    <ligand>
        <name>(6S)-5-formyl-5,6,7,8-tetrahydrofolate</name>
        <dbReference type="ChEBI" id="CHEBI:57457"/>
    </ligand>
</feature>
<dbReference type="GO" id="GO:0046872">
    <property type="term" value="F:metal ion binding"/>
    <property type="evidence" value="ECO:0007669"/>
    <property type="project" value="UniProtKB-KW"/>
</dbReference>
<evidence type="ECO:0000256" key="8">
    <source>
        <dbReference type="ARBA" id="ARBA00023134"/>
    </source>
</evidence>
<dbReference type="GO" id="GO:0003924">
    <property type="term" value="F:GTPase activity"/>
    <property type="evidence" value="ECO:0007669"/>
    <property type="project" value="UniProtKB-UniRule"/>
</dbReference>
<protein>
    <recommendedName>
        <fullName evidence="9">tRNA modification GTPase MnmE</fullName>
        <ecNumber evidence="9">3.6.-.-</ecNumber>
    </recommendedName>
</protein>
<keyword evidence="2 9" id="KW-0819">tRNA processing</keyword>
<comment type="subcellular location">
    <subcellularLocation>
        <location evidence="9">Cytoplasm</location>
    </subcellularLocation>
</comment>
<evidence type="ECO:0000259" key="12">
    <source>
        <dbReference type="PROSITE" id="PS51709"/>
    </source>
</evidence>
<dbReference type="InterPro" id="IPR025867">
    <property type="entry name" value="MnmE_helical"/>
</dbReference>
<evidence type="ECO:0000256" key="6">
    <source>
        <dbReference type="ARBA" id="ARBA00022842"/>
    </source>
</evidence>
<dbReference type="PANTHER" id="PTHR42714">
    <property type="entry name" value="TRNA MODIFICATION GTPASE GTPBP3"/>
    <property type="match status" value="1"/>
</dbReference>
<dbReference type="InterPro" id="IPR027417">
    <property type="entry name" value="P-loop_NTPase"/>
</dbReference>
<feature type="region of interest" description="Disordered" evidence="11">
    <location>
        <begin position="350"/>
        <end position="383"/>
    </location>
</feature>
<evidence type="ECO:0000256" key="2">
    <source>
        <dbReference type="ARBA" id="ARBA00022694"/>
    </source>
</evidence>
<comment type="function">
    <text evidence="9">Exhibits a very high intrinsic GTPase hydrolysis rate. Involved in the addition of a carboxymethylaminomethyl (cmnm) group at the wobble position (U34) of certain tRNAs, forming tRNA-cmnm(5)s(2)U34.</text>
</comment>
<dbReference type="KEGG" id="daf:Desaf_1417"/>
<keyword evidence="7 9" id="KW-0630">Potassium</keyword>
<keyword evidence="9" id="KW-0963">Cytoplasm</keyword>
<dbReference type="InterPro" id="IPR018948">
    <property type="entry name" value="GTP-bd_TrmE_N"/>
</dbReference>
<dbReference type="CDD" id="cd14858">
    <property type="entry name" value="TrmE_N"/>
    <property type="match status" value="1"/>
</dbReference>
<evidence type="ECO:0000256" key="3">
    <source>
        <dbReference type="ARBA" id="ARBA00022723"/>
    </source>
</evidence>
<feature type="binding site" evidence="9">
    <location>
        <begin position="257"/>
        <end position="263"/>
    </location>
    <ligand>
        <name>GTP</name>
        <dbReference type="ChEBI" id="CHEBI:37565"/>
    </ligand>
</feature>
<keyword evidence="3 9" id="KW-0479">Metal-binding</keyword>
<evidence type="ECO:0000256" key="9">
    <source>
        <dbReference type="HAMAP-Rule" id="MF_00379"/>
    </source>
</evidence>
<dbReference type="HAMAP" id="MF_00379">
    <property type="entry name" value="GTPase_MnmE"/>
    <property type="match status" value="1"/>
</dbReference>
<dbReference type="PROSITE" id="PS51709">
    <property type="entry name" value="G_TRME"/>
    <property type="match status" value="1"/>
</dbReference>
<dbReference type="GO" id="GO:0042802">
    <property type="term" value="F:identical protein binding"/>
    <property type="evidence" value="ECO:0007669"/>
    <property type="project" value="UniProtKB-ARBA"/>
</dbReference>
<dbReference type="NCBIfam" id="TIGR00450">
    <property type="entry name" value="mnmE_trmE_thdF"/>
    <property type="match status" value="1"/>
</dbReference>
<evidence type="ECO:0000313" key="13">
    <source>
        <dbReference type="EMBL" id="EGJ49755.1"/>
    </source>
</evidence>
<evidence type="ECO:0000256" key="4">
    <source>
        <dbReference type="ARBA" id="ARBA00022741"/>
    </source>
</evidence>
<dbReference type="GO" id="GO:0002098">
    <property type="term" value="P:tRNA wobble uridine modification"/>
    <property type="evidence" value="ECO:0007669"/>
    <property type="project" value="TreeGrafter"/>
</dbReference>
<evidence type="ECO:0000256" key="7">
    <source>
        <dbReference type="ARBA" id="ARBA00022958"/>
    </source>
</evidence>
<dbReference type="Pfam" id="PF01926">
    <property type="entry name" value="MMR_HSR1"/>
    <property type="match status" value="1"/>
</dbReference>
<dbReference type="GO" id="GO:0005829">
    <property type="term" value="C:cytosol"/>
    <property type="evidence" value="ECO:0007669"/>
    <property type="project" value="TreeGrafter"/>
</dbReference>
<dbReference type="AlphaFoldDB" id="F3YZQ6"/>
<accession>F3YZQ6</accession>
<dbReference type="InterPro" id="IPR006073">
    <property type="entry name" value="GTP-bd"/>
</dbReference>
<reference evidence="13 14" key="1">
    <citation type="journal article" date="2011" name="J. Bacteriol.">
        <title>Genome sequence of the mercury-methylating and pleomorphic Desulfovibrio africanus Strain Walvis Bay.</title>
        <authorList>
            <person name="Brown S.D."/>
            <person name="Wall J.D."/>
            <person name="Kucken A.M."/>
            <person name="Gilmour C.C."/>
            <person name="Podar M."/>
            <person name="Brandt C.C."/>
            <person name="Teshima H."/>
            <person name="Detter J.C."/>
            <person name="Han C.S."/>
            <person name="Land M.L."/>
            <person name="Lucas S."/>
            <person name="Han J."/>
            <person name="Pennacchio L."/>
            <person name="Nolan M."/>
            <person name="Pitluck S."/>
            <person name="Woyke T."/>
            <person name="Goodwin L."/>
            <person name="Palumbo A.V."/>
            <person name="Elias D.A."/>
        </authorList>
    </citation>
    <scope>NUCLEOTIDE SEQUENCE [LARGE SCALE GENOMIC DNA]</scope>
    <source>
        <strain evidence="13 14">Walvis Bay</strain>
    </source>
</reference>
<name>F3YZQ6_DESAF</name>
<dbReference type="RefSeq" id="WP_014259544.1">
    <property type="nucleotide sequence ID" value="NC_016629.1"/>
</dbReference>
<dbReference type="InterPro" id="IPR004520">
    <property type="entry name" value="GTPase_MnmE"/>
</dbReference>
<dbReference type="InterPro" id="IPR027266">
    <property type="entry name" value="TrmE/GcvT-like"/>
</dbReference>
<dbReference type="SUPFAM" id="SSF52540">
    <property type="entry name" value="P-loop containing nucleoside triphosphate hydrolases"/>
    <property type="match status" value="1"/>
</dbReference>
<organism evidence="13 14">
    <name type="scientific">Desulfocurvibacter africanus subsp. africanus str. Walvis Bay</name>
    <dbReference type="NCBI Taxonomy" id="690850"/>
    <lineage>
        <taxon>Bacteria</taxon>
        <taxon>Pseudomonadati</taxon>
        <taxon>Thermodesulfobacteriota</taxon>
        <taxon>Desulfovibrionia</taxon>
        <taxon>Desulfovibrionales</taxon>
        <taxon>Desulfovibrionaceae</taxon>
        <taxon>Desulfocurvibacter</taxon>
    </lineage>
</organism>
<feature type="binding site" evidence="9">
    <location>
        <position position="132"/>
    </location>
    <ligand>
        <name>(6S)-5-formyl-5,6,7,8-tetrahydrofolate</name>
        <dbReference type="ChEBI" id="CHEBI:57457"/>
    </ligand>
</feature>
<comment type="cofactor">
    <cofactor evidence="9">
        <name>K(+)</name>
        <dbReference type="ChEBI" id="CHEBI:29103"/>
    </cofactor>
    <text evidence="9">Binds 1 potassium ion per subunit.</text>
</comment>
<dbReference type="GO" id="GO:0005525">
    <property type="term" value="F:GTP binding"/>
    <property type="evidence" value="ECO:0007669"/>
    <property type="project" value="UniProtKB-UniRule"/>
</dbReference>
<feature type="binding site" evidence="9">
    <location>
        <position position="263"/>
    </location>
    <ligand>
        <name>Mg(2+)</name>
        <dbReference type="ChEBI" id="CHEBI:18420"/>
    </ligand>
</feature>
<dbReference type="EMBL" id="CP003221">
    <property type="protein sequence ID" value="EGJ49755.1"/>
    <property type="molecule type" value="Genomic_DNA"/>
</dbReference>
<dbReference type="eggNOG" id="COG0486">
    <property type="taxonomic scope" value="Bacteria"/>
</dbReference>
<dbReference type="Proteomes" id="UP000007844">
    <property type="component" value="Chromosome"/>
</dbReference>
<dbReference type="NCBIfam" id="TIGR00231">
    <property type="entry name" value="small_GTP"/>
    <property type="match status" value="1"/>
</dbReference>
<evidence type="ECO:0000256" key="1">
    <source>
        <dbReference type="ARBA" id="ARBA00011043"/>
    </source>
</evidence>
<dbReference type="EC" id="3.6.-.-" evidence="9"/>
<feature type="binding site" evidence="9">
    <location>
        <position position="242"/>
    </location>
    <ligand>
        <name>Mg(2+)</name>
        <dbReference type="ChEBI" id="CHEBI:18420"/>
    </ligand>
</feature>
<dbReference type="Gene3D" id="1.20.120.430">
    <property type="entry name" value="tRNA modification GTPase MnmE domain 2"/>
    <property type="match status" value="1"/>
</dbReference>
<keyword evidence="4 9" id="KW-0547">Nucleotide-binding</keyword>
<dbReference type="PANTHER" id="PTHR42714:SF2">
    <property type="entry name" value="TRNA MODIFICATION GTPASE GTPBP3, MITOCHONDRIAL"/>
    <property type="match status" value="1"/>
</dbReference>
<dbReference type="CDD" id="cd04164">
    <property type="entry name" value="trmE"/>
    <property type="match status" value="1"/>
</dbReference>
<dbReference type="STRING" id="690850.Desaf_1417"/>
<keyword evidence="8 9" id="KW-0342">GTP-binding</keyword>
<keyword evidence="6 9" id="KW-0460">Magnesium</keyword>
<comment type="caution">
    <text evidence="9">Lacks conserved residue(s) required for the propagation of feature annotation.</text>
</comment>
<feature type="binding site" evidence="9">
    <location>
        <position position="93"/>
    </location>
    <ligand>
        <name>(6S)-5-formyl-5,6,7,8-tetrahydrofolate</name>
        <dbReference type="ChEBI" id="CHEBI:57457"/>
    </ligand>
</feature>
<dbReference type="Gene3D" id="3.40.50.300">
    <property type="entry name" value="P-loop containing nucleotide triphosphate hydrolases"/>
    <property type="match status" value="1"/>
</dbReference>
<sequence>MHHDTDTQDIQDTIAAIATPPGQGGVGIVRLSGPDAKRIGLAMFRATSPAFRDFTPRMLHHGAILDAQGSPIDEALAVLMPGPRSYTGEDVLELHCHGSSAVLREVLDATLALGARLAERGEFTRRAFLNGRLDLSQAEAVAELIAAPDRAAAHLARTRLAGLLGERVRALRTRLEHLRAALCVAVDFPEDEVDCLAPEDFLSGVRAVMAEVRGLLTSHERTRAFREGAVVVLAGPVNAGKSSLLNALLGRERAIVSDTPGTTRDWLEESISLDGLPVRLVDTAGLRETADAVELEGVRRSRELLERADLVLLVLDGGQPADPAALALAHEVGPQRLLLVMNKIDLAPELPDEPGEGIALPRPHPPGGDAPLDPRSSGADRPECVEGRPVLAAENMKMRGDRGELFPPAAGGILPLPALPVSARTGAGIEALTATLRRRLAEAAGGEPQAGELAPNVRQAQAMRQALDELEALALDIEAAVPYDLLSVRLETACMRLGEITGEIAPQDVLNAVFDTFCIGK</sequence>
<feature type="domain" description="TrmE-type G" evidence="12">
    <location>
        <begin position="228"/>
        <end position="441"/>
    </location>
</feature>
<feature type="binding site" evidence="9">
    <location>
        <begin position="282"/>
        <end position="285"/>
    </location>
    <ligand>
        <name>GTP</name>
        <dbReference type="ChEBI" id="CHEBI:37565"/>
    </ligand>
</feature>
<gene>
    <name evidence="9" type="primary">mnmE</name>
    <name evidence="9" type="synonym">trmE</name>
    <name evidence="13" type="ORF">Desaf_1417</name>
</gene>
<feature type="binding site" evidence="9">
    <location>
        <begin position="238"/>
        <end position="243"/>
    </location>
    <ligand>
        <name>GTP</name>
        <dbReference type="ChEBI" id="CHEBI:37565"/>
    </ligand>
</feature>
<evidence type="ECO:0000256" key="5">
    <source>
        <dbReference type="ARBA" id="ARBA00022801"/>
    </source>
</evidence>
<feature type="binding site" evidence="9">
    <location>
        <begin position="422"/>
        <end position="424"/>
    </location>
    <ligand>
        <name>GTP</name>
        <dbReference type="ChEBI" id="CHEBI:37565"/>
    </ligand>
</feature>
<proteinExistence type="inferred from homology"/>
<feature type="binding site" evidence="9">
    <location>
        <position position="30"/>
    </location>
    <ligand>
        <name>(6S)-5-formyl-5,6,7,8-tetrahydrofolate</name>
        <dbReference type="ChEBI" id="CHEBI:57457"/>
    </ligand>
</feature>
<dbReference type="Pfam" id="PF12631">
    <property type="entry name" value="MnmE_helical"/>
    <property type="match status" value="1"/>
</dbReference>
<dbReference type="FunFam" id="3.30.1360.120:FF:000003">
    <property type="entry name" value="tRNA modification GTPase MnmE"/>
    <property type="match status" value="1"/>
</dbReference>
<dbReference type="InterPro" id="IPR031168">
    <property type="entry name" value="G_TrmE"/>
</dbReference>
<dbReference type="Pfam" id="PF10396">
    <property type="entry name" value="TrmE_N"/>
    <property type="match status" value="1"/>
</dbReference>
<evidence type="ECO:0000256" key="10">
    <source>
        <dbReference type="RuleBase" id="RU003313"/>
    </source>
</evidence>
<keyword evidence="5 9" id="KW-0378">Hydrolase</keyword>
<dbReference type="InterPro" id="IPR005225">
    <property type="entry name" value="Small_GTP-bd"/>
</dbReference>
<evidence type="ECO:0000313" key="14">
    <source>
        <dbReference type="Proteomes" id="UP000007844"/>
    </source>
</evidence>
<evidence type="ECO:0000256" key="11">
    <source>
        <dbReference type="SAM" id="MobiDB-lite"/>
    </source>
</evidence>
<keyword evidence="14" id="KW-1185">Reference proteome</keyword>
<dbReference type="GO" id="GO:0030488">
    <property type="term" value="P:tRNA methylation"/>
    <property type="evidence" value="ECO:0007669"/>
    <property type="project" value="TreeGrafter"/>
</dbReference>